<dbReference type="eggNOG" id="COG3090">
    <property type="taxonomic scope" value="Bacteria"/>
</dbReference>
<keyword evidence="6 10" id="KW-1133">Transmembrane helix</keyword>
<keyword evidence="7 10" id="KW-0472">Membrane</keyword>
<evidence type="ECO:0000256" key="4">
    <source>
        <dbReference type="ARBA" id="ARBA00022519"/>
    </source>
</evidence>
<evidence type="ECO:0000256" key="1">
    <source>
        <dbReference type="ARBA" id="ARBA00004429"/>
    </source>
</evidence>
<evidence type="ECO:0000259" key="11">
    <source>
        <dbReference type="Pfam" id="PF04290"/>
    </source>
</evidence>
<comment type="similarity">
    <text evidence="8">Belongs to the TRAP transporter small permease family.</text>
</comment>
<dbReference type="AlphaFoldDB" id="Z9JWV1"/>
<dbReference type="InterPro" id="IPR055348">
    <property type="entry name" value="DctQ"/>
</dbReference>
<dbReference type="PANTHER" id="PTHR35011:SF11">
    <property type="entry name" value="TRAP TRANSPORTER SMALL PERMEASE PROTEIN"/>
    <property type="match status" value="1"/>
</dbReference>
<dbReference type="HOGENOM" id="CLU_086356_9_4_11"/>
<dbReference type="EMBL" id="JDYK01000003">
    <property type="protein sequence ID" value="EWS82473.1"/>
    <property type="molecule type" value="Genomic_DNA"/>
</dbReference>
<evidence type="ECO:0000256" key="7">
    <source>
        <dbReference type="ARBA" id="ARBA00023136"/>
    </source>
</evidence>
<dbReference type="PANTHER" id="PTHR35011">
    <property type="entry name" value="2,3-DIKETO-L-GULONATE TRAP TRANSPORTER SMALL PERMEASE PROTEIN YIAM"/>
    <property type="match status" value="1"/>
</dbReference>
<feature type="region of interest" description="Disordered" evidence="9">
    <location>
        <begin position="1"/>
        <end position="27"/>
    </location>
</feature>
<evidence type="ECO:0000256" key="8">
    <source>
        <dbReference type="ARBA" id="ARBA00038436"/>
    </source>
</evidence>
<feature type="transmembrane region" description="Helical" evidence="10">
    <location>
        <begin position="82"/>
        <end position="99"/>
    </location>
</feature>
<evidence type="ECO:0000256" key="5">
    <source>
        <dbReference type="ARBA" id="ARBA00022692"/>
    </source>
</evidence>
<protein>
    <recommendedName>
        <fullName evidence="11">Tripartite ATP-independent periplasmic transporters DctQ component domain-containing protein</fullName>
    </recommendedName>
</protein>
<comment type="caution">
    <text evidence="12">The sequence shown here is derived from an EMBL/GenBank/DDBJ whole genome shotgun (WGS) entry which is preliminary data.</text>
</comment>
<feature type="compositionally biased region" description="Pro residues" evidence="9">
    <location>
        <begin position="1"/>
        <end position="14"/>
    </location>
</feature>
<dbReference type="PATRIC" id="fig|396014.3.peg.908"/>
<name>Z9JWV1_9MICO</name>
<dbReference type="GO" id="GO:0015740">
    <property type="term" value="P:C4-dicarboxylate transport"/>
    <property type="evidence" value="ECO:0007669"/>
    <property type="project" value="TreeGrafter"/>
</dbReference>
<evidence type="ECO:0000256" key="2">
    <source>
        <dbReference type="ARBA" id="ARBA00022448"/>
    </source>
</evidence>
<comment type="subcellular location">
    <subcellularLocation>
        <location evidence="1">Cell inner membrane</location>
        <topology evidence="1">Multi-pass membrane protein</topology>
    </subcellularLocation>
</comment>
<dbReference type="GO" id="GO:0022857">
    <property type="term" value="F:transmembrane transporter activity"/>
    <property type="evidence" value="ECO:0007669"/>
    <property type="project" value="TreeGrafter"/>
</dbReference>
<feature type="domain" description="Tripartite ATP-independent periplasmic transporters DctQ component" evidence="11">
    <location>
        <begin position="58"/>
        <end position="186"/>
    </location>
</feature>
<gene>
    <name evidence="12" type="ORF">BF93_12010</name>
</gene>
<evidence type="ECO:0000256" key="10">
    <source>
        <dbReference type="SAM" id="Phobius"/>
    </source>
</evidence>
<dbReference type="STRING" id="396014.BF93_12010"/>
<feature type="transmembrane region" description="Helical" evidence="10">
    <location>
        <begin position="161"/>
        <end position="182"/>
    </location>
</feature>
<dbReference type="Pfam" id="PF04290">
    <property type="entry name" value="DctQ"/>
    <property type="match status" value="1"/>
</dbReference>
<keyword evidence="13" id="KW-1185">Reference proteome</keyword>
<dbReference type="GO" id="GO:0005886">
    <property type="term" value="C:plasma membrane"/>
    <property type="evidence" value="ECO:0007669"/>
    <property type="project" value="UniProtKB-SubCell"/>
</dbReference>
<evidence type="ECO:0000313" key="13">
    <source>
        <dbReference type="Proteomes" id="UP000023067"/>
    </source>
</evidence>
<accession>Z9JWV1</accession>
<organism evidence="12 13">
    <name type="scientific">Brachybacterium phenoliresistens</name>
    <dbReference type="NCBI Taxonomy" id="396014"/>
    <lineage>
        <taxon>Bacteria</taxon>
        <taxon>Bacillati</taxon>
        <taxon>Actinomycetota</taxon>
        <taxon>Actinomycetes</taxon>
        <taxon>Micrococcales</taxon>
        <taxon>Dermabacteraceae</taxon>
        <taxon>Brachybacterium</taxon>
    </lineage>
</organism>
<keyword evidence="3" id="KW-1003">Cell membrane</keyword>
<keyword evidence="4" id="KW-0997">Cell inner membrane</keyword>
<proteinExistence type="inferred from homology"/>
<dbReference type="Proteomes" id="UP000023067">
    <property type="component" value="Unassembled WGS sequence"/>
</dbReference>
<evidence type="ECO:0000256" key="3">
    <source>
        <dbReference type="ARBA" id="ARBA00022475"/>
    </source>
</evidence>
<reference evidence="12 13" key="1">
    <citation type="submission" date="2014-02" db="EMBL/GenBank/DDBJ databases">
        <title>Genome sequence of Brachybacterium phenoliresistens strain W13A50.</title>
        <authorList>
            <person name="Wang X."/>
        </authorList>
    </citation>
    <scope>NUCLEOTIDE SEQUENCE [LARGE SCALE GENOMIC DNA]</scope>
    <source>
        <strain evidence="12 13">W13A50</strain>
    </source>
</reference>
<feature type="transmembrane region" description="Helical" evidence="10">
    <location>
        <begin position="46"/>
        <end position="67"/>
    </location>
</feature>
<evidence type="ECO:0000256" key="6">
    <source>
        <dbReference type="ARBA" id="ARBA00022989"/>
    </source>
</evidence>
<dbReference type="OrthoDB" id="2085311at2"/>
<feature type="transmembrane region" description="Helical" evidence="10">
    <location>
        <begin position="120"/>
        <end position="141"/>
    </location>
</feature>
<dbReference type="InterPro" id="IPR007387">
    <property type="entry name" value="TRAP_DctQ"/>
</dbReference>
<evidence type="ECO:0000313" key="12">
    <source>
        <dbReference type="EMBL" id="EWS82473.1"/>
    </source>
</evidence>
<keyword evidence="5 10" id="KW-0812">Transmembrane</keyword>
<sequence>MSHDPAPPARPPHGTPRHDPTPSGRADALHARLAPARRLLDGVEKVVTVLAVAALALIVLTVVWQVVARYVTSQSTAWAPELSQTAFVWTALLAIPLGVRSGRHMVVDLWRGRSELVQKVVFVLASLVILVTCAVLVAFGIEMLGTSFQRSLPSLGISSGWQMLAVPIGFGLSFIFQLEVLVRRFTDPASVEVDPAEQTV</sequence>
<evidence type="ECO:0000256" key="9">
    <source>
        <dbReference type="SAM" id="MobiDB-lite"/>
    </source>
</evidence>
<keyword evidence="2" id="KW-0813">Transport</keyword>
<dbReference type="RefSeq" id="WP_038370872.1">
    <property type="nucleotide sequence ID" value="NZ_KK069989.1"/>
</dbReference>